<dbReference type="PROSITE" id="PS01195">
    <property type="entry name" value="PEPT_TRNA_HYDROL_1"/>
    <property type="match status" value="1"/>
</dbReference>
<dbReference type="FunFam" id="3.40.50.1470:FF:000001">
    <property type="entry name" value="Peptidyl-tRNA hydrolase"/>
    <property type="match status" value="1"/>
</dbReference>
<reference evidence="10 11" key="1">
    <citation type="submission" date="2018-08" db="EMBL/GenBank/DDBJ databases">
        <title>A genome reference for cultivated species of the human gut microbiota.</title>
        <authorList>
            <person name="Zou Y."/>
            <person name="Xue W."/>
            <person name="Luo G."/>
        </authorList>
    </citation>
    <scope>NUCLEOTIDE SEQUENCE [LARGE SCALE GENOMIC DNA]</scope>
    <source>
        <strain evidence="10 11">AM40-30BH</strain>
    </source>
</reference>
<comment type="subunit">
    <text evidence="7">Monomer.</text>
</comment>
<dbReference type="GO" id="GO:0006515">
    <property type="term" value="P:protein quality control for misfolded or incompletely synthesized proteins"/>
    <property type="evidence" value="ECO:0007669"/>
    <property type="project" value="UniProtKB-UniRule"/>
</dbReference>
<gene>
    <name evidence="7" type="primary">pth</name>
    <name evidence="10" type="ORF">DW888_09145</name>
</gene>
<evidence type="ECO:0000256" key="1">
    <source>
        <dbReference type="ARBA" id="ARBA00013260"/>
    </source>
</evidence>
<feature type="binding site" evidence="7">
    <location>
        <position position="112"/>
    </location>
    <ligand>
        <name>tRNA</name>
        <dbReference type="ChEBI" id="CHEBI:17843"/>
    </ligand>
</feature>
<evidence type="ECO:0000256" key="3">
    <source>
        <dbReference type="ARBA" id="ARBA00022801"/>
    </source>
</evidence>
<dbReference type="Proteomes" id="UP000284379">
    <property type="component" value="Unassembled WGS sequence"/>
</dbReference>
<feature type="binding site" evidence="7">
    <location>
        <position position="15"/>
    </location>
    <ligand>
        <name>tRNA</name>
        <dbReference type="ChEBI" id="CHEBI:17843"/>
    </ligand>
</feature>
<accession>A0A413VR00</accession>
<dbReference type="EMBL" id="QSGO01000005">
    <property type="protein sequence ID" value="RHB35988.1"/>
    <property type="molecule type" value="Genomic_DNA"/>
</dbReference>
<name>A0A413VR00_9BACE</name>
<evidence type="ECO:0000256" key="6">
    <source>
        <dbReference type="ARBA" id="ARBA00050038"/>
    </source>
</evidence>
<comment type="function">
    <text evidence="7">Catalyzes the release of premature peptidyl moieties from peptidyl-tRNA molecules trapped in stalled 50S ribosomal subunits, and thus maintains levels of free tRNAs and 50S ribosomes.</text>
</comment>
<evidence type="ECO:0000256" key="4">
    <source>
        <dbReference type="ARBA" id="ARBA00022884"/>
    </source>
</evidence>
<dbReference type="EC" id="3.1.1.29" evidence="1 7"/>
<dbReference type="GO" id="GO:0000049">
    <property type="term" value="F:tRNA binding"/>
    <property type="evidence" value="ECO:0007669"/>
    <property type="project" value="UniProtKB-UniRule"/>
</dbReference>
<keyword evidence="4 7" id="KW-0694">RNA-binding</keyword>
<comment type="subcellular location">
    <subcellularLocation>
        <location evidence="7">Cytoplasm</location>
    </subcellularLocation>
</comment>
<comment type="function">
    <text evidence="7">Hydrolyzes ribosome-free peptidyl-tRNAs (with 1 or more amino acids incorporated), which drop off the ribosome during protein synthesis, or as a result of ribosome stalling.</text>
</comment>
<comment type="caution">
    <text evidence="10">The sequence shown here is derived from an EMBL/GenBank/DDBJ whole genome shotgun (WGS) entry which is preliminary data.</text>
</comment>
<dbReference type="GO" id="GO:0005737">
    <property type="term" value="C:cytoplasm"/>
    <property type="evidence" value="ECO:0007669"/>
    <property type="project" value="UniProtKB-SubCell"/>
</dbReference>
<dbReference type="RefSeq" id="WP_002562013.1">
    <property type="nucleotide sequence ID" value="NZ_BMBN01000015.1"/>
</dbReference>
<protein>
    <recommendedName>
        <fullName evidence="6 7">Peptidyl-tRNA hydrolase</fullName>
        <shortName evidence="7">Pth</shortName>
        <ecNumber evidence="1 7">3.1.1.29</ecNumber>
    </recommendedName>
</protein>
<dbReference type="NCBIfam" id="TIGR00447">
    <property type="entry name" value="pth"/>
    <property type="match status" value="1"/>
</dbReference>
<dbReference type="InterPro" id="IPR001328">
    <property type="entry name" value="Pept_tRNA_hydro"/>
</dbReference>
<feature type="site" description="Discriminates between blocked and unblocked aminoacyl-tRNA" evidence="7">
    <location>
        <position position="10"/>
    </location>
</feature>
<evidence type="ECO:0000313" key="10">
    <source>
        <dbReference type="EMBL" id="RHB35988.1"/>
    </source>
</evidence>
<dbReference type="InterPro" id="IPR036416">
    <property type="entry name" value="Pept_tRNA_hydro_sf"/>
</dbReference>
<proteinExistence type="inferred from homology"/>
<dbReference type="SUPFAM" id="SSF53178">
    <property type="entry name" value="Peptidyl-tRNA hydrolase-like"/>
    <property type="match status" value="1"/>
</dbReference>
<feature type="binding site" evidence="7">
    <location>
        <position position="64"/>
    </location>
    <ligand>
        <name>tRNA</name>
        <dbReference type="ChEBI" id="CHEBI:17843"/>
    </ligand>
</feature>
<dbReference type="CDD" id="cd00462">
    <property type="entry name" value="PTH"/>
    <property type="match status" value="1"/>
</dbReference>
<dbReference type="Pfam" id="PF01195">
    <property type="entry name" value="Pept_tRNA_hydro"/>
    <property type="match status" value="1"/>
</dbReference>
<keyword evidence="7" id="KW-0963">Cytoplasm</keyword>
<comment type="catalytic activity">
    <reaction evidence="7 8">
        <text>an N-acyl-L-alpha-aminoacyl-tRNA + H2O = an N-acyl-L-amino acid + a tRNA + H(+)</text>
        <dbReference type="Rhea" id="RHEA:54448"/>
        <dbReference type="Rhea" id="RHEA-COMP:10123"/>
        <dbReference type="Rhea" id="RHEA-COMP:13883"/>
        <dbReference type="ChEBI" id="CHEBI:15377"/>
        <dbReference type="ChEBI" id="CHEBI:15378"/>
        <dbReference type="ChEBI" id="CHEBI:59874"/>
        <dbReference type="ChEBI" id="CHEBI:78442"/>
        <dbReference type="ChEBI" id="CHEBI:138191"/>
        <dbReference type="EC" id="3.1.1.29"/>
    </reaction>
</comment>
<keyword evidence="2 7" id="KW-0820">tRNA-binding</keyword>
<dbReference type="AlphaFoldDB" id="A0A413VR00"/>
<evidence type="ECO:0000256" key="9">
    <source>
        <dbReference type="RuleBase" id="RU004320"/>
    </source>
</evidence>
<feature type="binding site" evidence="7">
    <location>
        <position position="66"/>
    </location>
    <ligand>
        <name>tRNA</name>
        <dbReference type="ChEBI" id="CHEBI:17843"/>
    </ligand>
</feature>
<evidence type="ECO:0000256" key="8">
    <source>
        <dbReference type="RuleBase" id="RU000673"/>
    </source>
</evidence>
<dbReference type="HAMAP" id="MF_00083">
    <property type="entry name" value="Pept_tRNA_hydro_bact"/>
    <property type="match status" value="1"/>
</dbReference>
<feature type="active site" description="Proton acceptor" evidence="7">
    <location>
        <position position="20"/>
    </location>
</feature>
<keyword evidence="3 7" id="KW-0378">Hydrolase</keyword>
<evidence type="ECO:0000256" key="5">
    <source>
        <dbReference type="ARBA" id="ARBA00038063"/>
    </source>
</evidence>
<evidence type="ECO:0000313" key="11">
    <source>
        <dbReference type="Proteomes" id="UP000284379"/>
    </source>
</evidence>
<sequence>MKYLIVGLGNIGPEYHETRHNIGFMVVDALAKLNNTPFVSGRYGSTASFSIKGQQLLLLKPSTFMNLSGLAVRYWMQEEKIPLENVLIVVDDLALPFGTLRLKGKGSDAGHNGLKHIAATLGTQDYARLRFGIGNEFPRGGQVDFVLGHFTNEDWKTMDERLETAGEIIKSFCLAGINITMNQFNKK</sequence>
<organism evidence="10 11">
    <name type="scientific">Bacteroides nordii</name>
    <dbReference type="NCBI Taxonomy" id="291645"/>
    <lineage>
        <taxon>Bacteria</taxon>
        <taxon>Pseudomonadati</taxon>
        <taxon>Bacteroidota</taxon>
        <taxon>Bacteroidia</taxon>
        <taxon>Bacteroidales</taxon>
        <taxon>Bacteroidaceae</taxon>
        <taxon>Bacteroides</taxon>
    </lineage>
</organism>
<evidence type="ECO:0000256" key="7">
    <source>
        <dbReference type="HAMAP-Rule" id="MF_00083"/>
    </source>
</evidence>
<dbReference type="Gene3D" id="3.40.50.1470">
    <property type="entry name" value="Peptidyl-tRNA hydrolase"/>
    <property type="match status" value="1"/>
</dbReference>
<dbReference type="GO" id="GO:0004045">
    <property type="term" value="F:peptidyl-tRNA hydrolase activity"/>
    <property type="evidence" value="ECO:0007669"/>
    <property type="project" value="UniProtKB-UniRule"/>
</dbReference>
<dbReference type="PANTHER" id="PTHR17224:SF1">
    <property type="entry name" value="PEPTIDYL-TRNA HYDROLASE"/>
    <property type="match status" value="1"/>
</dbReference>
<feature type="site" description="Stabilizes the basic form of H active site to accept a proton" evidence="7">
    <location>
        <position position="91"/>
    </location>
</feature>
<dbReference type="InterPro" id="IPR018171">
    <property type="entry name" value="Pept_tRNA_hydro_CS"/>
</dbReference>
<evidence type="ECO:0000256" key="2">
    <source>
        <dbReference type="ARBA" id="ARBA00022555"/>
    </source>
</evidence>
<comment type="similarity">
    <text evidence="5 7 9">Belongs to the PTH family.</text>
</comment>
<dbReference type="GO" id="GO:0072344">
    <property type="term" value="P:rescue of stalled ribosome"/>
    <property type="evidence" value="ECO:0007669"/>
    <property type="project" value="UniProtKB-UniRule"/>
</dbReference>
<dbReference type="PANTHER" id="PTHR17224">
    <property type="entry name" value="PEPTIDYL-TRNA HYDROLASE"/>
    <property type="match status" value="1"/>
</dbReference>